<evidence type="ECO:0000313" key="2">
    <source>
        <dbReference type="Proteomes" id="UP000244797"/>
    </source>
</evidence>
<dbReference type="KEGG" id="vg:64868489"/>
<dbReference type="GeneID" id="64868489"/>
<reference evidence="1 2" key="1">
    <citation type="submission" date="2018-03" db="EMBL/GenBank/DDBJ databases">
        <authorList>
            <person name="Jacobs-Sera D."/>
            <person name="Garlena R.A."/>
            <person name="Russell D.A."/>
            <person name="Pope W.H."/>
            <person name="Hatfull G.F."/>
        </authorList>
    </citation>
    <scope>NUCLEOTIDE SEQUENCE [LARGE SCALE GENOMIC DNA]</scope>
</reference>
<gene>
    <name evidence="1" type="primary">61</name>
    <name evidence="1" type="ORF">PBI_PISTACHIO_61</name>
</gene>
<dbReference type="Proteomes" id="UP000244797">
    <property type="component" value="Segment"/>
</dbReference>
<protein>
    <submittedName>
        <fullName evidence="1">Uncharacterized protein</fullName>
    </submittedName>
</protein>
<keyword evidence="2" id="KW-1185">Reference proteome</keyword>
<accession>A0A2R4A2A5</accession>
<organism evidence="1 2">
    <name type="scientific">Mycobacterium phage Pistachio</name>
    <dbReference type="NCBI Taxonomy" id="2126722"/>
    <lineage>
        <taxon>Viruses</taxon>
        <taxon>Duplodnaviria</taxon>
        <taxon>Heunggongvirae</taxon>
        <taxon>Uroviricota</taxon>
        <taxon>Caudoviricetes</taxon>
        <taxon>Veracruzvirus</taxon>
        <taxon>Veracruzvirus pistachio</taxon>
    </lineage>
</organism>
<proteinExistence type="predicted"/>
<evidence type="ECO:0000313" key="1">
    <source>
        <dbReference type="EMBL" id="AVR57133.1"/>
    </source>
</evidence>
<sequence>MYYRIDAIIKSDRDEEELGMFIEGILEGHFKSNVKDLSVFEITHYER</sequence>
<dbReference type="EMBL" id="MH047633">
    <property type="protein sequence ID" value="AVR57133.1"/>
    <property type="molecule type" value="Genomic_DNA"/>
</dbReference>
<name>A0A2R4A2A5_9CAUD</name>
<dbReference type="RefSeq" id="YP_010060596.1">
    <property type="nucleotide sequence ID" value="NC_054773.1"/>
</dbReference>